<dbReference type="GeneID" id="97221204"/>
<comment type="similarity">
    <text evidence="1">Belongs to the transglycosylase Slt family.</text>
</comment>
<evidence type="ECO:0000313" key="4">
    <source>
        <dbReference type="Proteomes" id="UP001630969"/>
    </source>
</evidence>
<dbReference type="InterPro" id="IPR008258">
    <property type="entry name" value="Transglycosylase_SLT_dom_1"/>
</dbReference>
<name>A0ABW9GS93_9GAMM</name>
<dbReference type="PANTHER" id="PTHR37423:SF2">
    <property type="entry name" value="MEMBRANE-BOUND LYTIC MUREIN TRANSGLYCOSYLASE C"/>
    <property type="match status" value="1"/>
</dbReference>
<dbReference type="CDD" id="cd16894">
    <property type="entry name" value="MltD-like"/>
    <property type="match status" value="1"/>
</dbReference>
<evidence type="ECO:0000256" key="1">
    <source>
        <dbReference type="ARBA" id="ARBA00007734"/>
    </source>
</evidence>
<keyword evidence="4" id="KW-1185">Reference proteome</keyword>
<sequence>MGQDLVQAQGAFLLKQQDYLQRRLGQVQPMIRWVARQVEARQLPALLSFVPLIESSYRLDVVSHAGAAGPWQLMPQTASRFGVPINDSFDGRYSLPLATDAALTYLAWLHRLFDGDWPLALAAYNAGEGRVTRAILAANSRNLWDLPLPEETRLYVARLLALSRVLQHPQRYGFVLPPWRQGAELQIVSAPQGCSLLAWALEKGVSMNDASRWNPAWRLPQAQGVSRCPIAYSQSEGRQPGEEKLVRKGPFIASTISLESLHDPLLLKASKGLDLGRGGIRLERLPDPLGLDRPAAPLLP</sequence>
<protein>
    <submittedName>
        <fullName evidence="3">Lytic transglycosylase domain-containing protein</fullName>
    </submittedName>
</protein>
<dbReference type="RefSeq" id="WP_408790974.1">
    <property type="nucleotide sequence ID" value="NZ_JBGXBU010000005.1"/>
</dbReference>
<comment type="caution">
    <text evidence="3">The sequence shown here is derived from an EMBL/GenBank/DDBJ whole genome shotgun (WGS) entry which is preliminary data.</text>
</comment>
<gene>
    <name evidence="3" type="ORF">ACEUDJ_13015</name>
</gene>
<dbReference type="EMBL" id="JBGXBU010000005">
    <property type="protein sequence ID" value="MFM4893787.1"/>
    <property type="molecule type" value="Genomic_DNA"/>
</dbReference>
<evidence type="ECO:0000259" key="2">
    <source>
        <dbReference type="Pfam" id="PF01464"/>
    </source>
</evidence>
<dbReference type="Proteomes" id="UP001630969">
    <property type="component" value="Unassembled WGS sequence"/>
</dbReference>
<feature type="domain" description="Transglycosylase SLT" evidence="2">
    <location>
        <begin position="40"/>
        <end position="142"/>
    </location>
</feature>
<dbReference type="InterPro" id="IPR023346">
    <property type="entry name" value="Lysozyme-like_dom_sf"/>
</dbReference>
<reference evidence="3 4" key="1">
    <citation type="submission" date="2024-09" db="EMBL/GenBank/DDBJ databases">
        <title>Aeromonas strains Genome sequencing and assembly.</title>
        <authorList>
            <person name="Hu X."/>
            <person name="Tang B."/>
        </authorList>
    </citation>
    <scope>NUCLEOTIDE SEQUENCE [LARGE SCALE GENOMIC DNA]</scope>
    <source>
        <strain evidence="3 4">NB23SCDHY001</strain>
    </source>
</reference>
<evidence type="ECO:0000313" key="3">
    <source>
        <dbReference type="EMBL" id="MFM4893787.1"/>
    </source>
</evidence>
<dbReference type="SUPFAM" id="SSF53955">
    <property type="entry name" value="Lysozyme-like"/>
    <property type="match status" value="1"/>
</dbReference>
<accession>A0ABW9GS93</accession>
<dbReference type="PANTHER" id="PTHR37423">
    <property type="entry name" value="SOLUBLE LYTIC MUREIN TRANSGLYCOSYLASE-RELATED"/>
    <property type="match status" value="1"/>
</dbReference>
<dbReference type="Gene3D" id="1.10.530.10">
    <property type="match status" value="1"/>
</dbReference>
<proteinExistence type="inferred from homology"/>
<organism evidence="3 4">
    <name type="scientific">Aeromonas bivalvium</name>
    <dbReference type="NCBI Taxonomy" id="440079"/>
    <lineage>
        <taxon>Bacteria</taxon>
        <taxon>Pseudomonadati</taxon>
        <taxon>Pseudomonadota</taxon>
        <taxon>Gammaproteobacteria</taxon>
        <taxon>Aeromonadales</taxon>
        <taxon>Aeromonadaceae</taxon>
        <taxon>Aeromonas</taxon>
    </lineage>
</organism>
<dbReference type="Pfam" id="PF01464">
    <property type="entry name" value="SLT"/>
    <property type="match status" value="1"/>
</dbReference>